<feature type="transmembrane region" description="Helical" evidence="1">
    <location>
        <begin position="558"/>
        <end position="576"/>
    </location>
</feature>
<keyword evidence="1" id="KW-1133">Transmembrane helix</keyword>
<accession>A0A9R0DNC5</accession>
<evidence type="ECO:0000313" key="3">
    <source>
        <dbReference type="Proteomes" id="UP000829999"/>
    </source>
</evidence>
<dbReference type="Proteomes" id="UP000829999">
    <property type="component" value="Chromosome 15"/>
</dbReference>
<proteinExistence type="predicted"/>
<dbReference type="Pfam" id="PF12259">
    <property type="entry name" value="Baculo_F"/>
    <property type="match status" value="1"/>
</dbReference>
<dbReference type="InterPro" id="IPR022048">
    <property type="entry name" value="Envelope_fusion-like"/>
</dbReference>
<dbReference type="RefSeq" id="XP_035436943.2">
    <property type="nucleotide sequence ID" value="XM_035581050.2"/>
</dbReference>
<evidence type="ECO:0000313" key="5">
    <source>
        <dbReference type="RefSeq" id="XP_050550298.1"/>
    </source>
</evidence>
<dbReference type="OrthoDB" id="6624493at2759"/>
<keyword evidence="1" id="KW-0472">Membrane</keyword>
<evidence type="ECO:0000256" key="2">
    <source>
        <dbReference type="SAM" id="SignalP"/>
    </source>
</evidence>
<organism evidence="3 5">
    <name type="scientific">Spodoptera frugiperda</name>
    <name type="common">Fall armyworm</name>
    <dbReference type="NCBI Taxonomy" id="7108"/>
    <lineage>
        <taxon>Eukaryota</taxon>
        <taxon>Metazoa</taxon>
        <taxon>Ecdysozoa</taxon>
        <taxon>Arthropoda</taxon>
        <taxon>Hexapoda</taxon>
        <taxon>Insecta</taxon>
        <taxon>Pterygota</taxon>
        <taxon>Neoptera</taxon>
        <taxon>Endopterygota</taxon>
        <taxon>Lepidoptera</taxon>
        <taxon>Glossata</taxon>
        <taxon>Ditrysia</taxon>
        <taxon>Noctuoidea</taxon>
        <taxon>Noctuidae</taxon>
        <taxon>Amphipyrinae</taxon>
        <taxon>Spodoptera</taxon>
    </lineage>
</organism>
<dbReference type="AlphaFoldDB" id="A0A9R0DNC5"/>
<dbReference type="Proteomes" id="UP000829999">
    <property type="component" value="Chromosome 6"/>
</dbReference>
<protein>
    <submittedName>
        <fullName evidence="5">Uncharacterized protein LOC118264094</fullName>
    </submittedName>
    <submittedName>
        <fullName evidence="4">Uncharacterized protein LOC118267209</fullName>
    </submittedName>
    <submittedName>
        <fullName evidence="6">Uncharacterized protein LOC126911472</fullName>
    </submittedName>
</protein>
<feature type="chain" id="PRO_5044700575" evidence="2">
    <location>
        <begin position="21"/>
        <end position="650"/>
    </location>
</feature>
<dbReference type="RefSeq" id="XP_050550298.1">
    <property type="nucleotide sequence ID" value="XM_050694341.1"/>
</dbReference>
<name>A0A9R0DNC5_SPOFR</name>
<sequence>MRIEYLVFLCLSTLPSPISCEYVSSIVSSPGLYFDKLLDIKFTNSDWNVIAYVDISHVQPNLDKVEFLFEKLNVFCNSLTSSKIQTDCINSLSALKNRHILNVSKFSSISYLLVDEKPSRRPKRGLMDIGGTLLKTIFGTLDSDDAVKFSKAIEEVQTDEKRLAHLMKDNIHVIKSTISYFNNTISKVNENENHILRNMETIHKILETVVNSNDKLEIKSELSSLLQSLESIIMTLSFDIEDINNAILFAKLNVLHPTVLSPHQLYSELDKHRNDLPGHYELPIPLTLQNIHSLIDVSQLACFFHLNRVIIVVKIPLVLPQIYDLYRIIPLPVPYDMSKPDTYILIEPTSSYVAITADRMFYSLIADIDKCKLISDKCYVCVLTNVFSAIANPTCETTLLSDVINKLPDICVTKLIHGSIDLFHKLTFNRWIFVQSEPGKCHVACNDKDINSDVILFGTGILTLPRNCKAFYKTLQFAAVGETIIGNVTNTISNFDILQDDCCERSKLNKTLQRLPYSKLNNLDNLDSLLQASIHLKSFEEEINKIENPSHFQTYSTHYLSVSLCISLLTLLYILYKSRKFFYSTNAPCCIQIFNQCHNTKNKSVPVSQTVFHGDSVTPINKDESESVEDLRVTPTPIKRNILFSKTHDN</sequence>
<dbReference type="RefSeq" id="XP_050554706.1">
    <property type="nucleotide sequence ID" value="XM_050698749.1"/>
</dbReference>
<evidence type="ECO:0000256" key="1">
    <source>
        <dbReference type="SAM" id="Phobius"/>
    </source>
</evidence>
<keyword evidence="1" id="KW-0812">Transmembrane</keyword>
<reference evidence="4 5" key="1">
    <citation type="submission" date="2025-04" db="UniProtKB">
        <authorList>
            <consortium name="RefSeq"/>
        </authorList>
    </citation>
    <scope>IDENTIFICATION</scope>
    <source>
        <tissue evidence="4 5">Whole larval tissue</tissue>
    </source>
</reference>
<keyword evidence="2" id="KW-0732">Signal</keyword>
<keyword evidence="3" id="KW-1185">Reference proteome</keyword>
<evidence type="ECO:0000313" key="6">
    <source>
        <dbReference type="RefSeq" id="XP_050554706.1"/>
    </source>
</evidence>
<evidence type="ECO:0000313" key="4">
    <source>
        <dbReference type="RefSeq" id="XP_035436943.2"/>
    </source>
</evidence>
<dbReference type="GeneID" id="118264094"/>
<gene>
    <name evidence="5" type="primary">LOC118264094</name>
    <name evidence="4" type="synonym">LOC118267209</name>
    <name evidence="6" type="synonym">LOC126911472</name>
</gene>
<feature type="signal peptide" evidence="2">
    <location>
        <begin position="1"/>
        <end position="20"/>
    </location>
</feature>